<reference evidence="1" key="2">
    <citation type="journal article" date="2015" name="Fish Shellfish Immunol.">
        <title>Early steps in the European eel (Anguilla anguilla)-Vibrio vulnificus interaction in the gills: Role of the RtxA13 toxin.</title>
        <authorList>
            <person name="Callol A."/>
            <person name="Pajuelo D."/>
            <person name="Ebbesson L."/>
            <person name="Teles M."/>
            <person name="MacKenzie S."/>
            <person name="Amaro C."/>
        </authorList>
    </citation>
    <scope>NUCLEOTIDE SEQUENCE</scope>
</reference>
<reference evidence="1" key="1">
    <citation type="submission" date="2014-11" db="EMBL/GenBank/DDBJ databases">
        <authorList>
            <person name="Amaro Gonzalez C."/>
        </authorList>
    </citation>
    <scope>NUCLEOTIDE SEQUENCE</scope>
</reference>
<proteinExistence type="predicted"/>
<evidence type="ECO:0000313" key="1">
    <source>
        <dbReference type="EMBL" id="JAH30368.1"/>
    </source>
</evidence>
<sequence length="27" mass="3052">MHHAGSCHGFIVRKAFCFDPGYLSFHS</sequence>
<dbReference type="AlphaFoldDB" id="A0A0E9RPU6"/>
<name>A0A0E9RPU6_ANGAN</name>
<protein>
    <submittedName>
        <fullName evidence="1">Uncharacterized protein</fullName>
    </submittedName>
</protein>
<organism evidence="1">
    <name type="scientific">Anguilla anguilla</name>
    <name type="common">European freshwater eel</name>
    <name type="synonym">Muraena anguilla</name>
    <dbReference type="NCBI Taxonomy" id="7936"/>
    <lineage>
        <taxon>Eukaryota</taxon>
        <taxon>Metazoa</taxon>
        <taxon>Chordata</taxon>
        <taxon>Craniata</taxon>
        <taxon>Vertebrata</taxon>
        <taxon>Euteleostomi</taxon>
        <taxon>Actinopterygii</taxon>
        <taxon>Neopterygii</taxon>
        <taxon>Teleostei</taxon>
        <taxon>Anguilliformes</taxon>
        <taxon>Anguillidae</taxon>
        <taxon>Anguilla</taxon>
    </lineage>
</organism>
<dbReference type="EMBL" id="GBXM01078209">
    <property type="protein sequence ID" value="JAH30368.1"/>
    <property type="molecule type" value="Transcribed_RNA"/>
</dbReference>
<accession>A0A0E9RPU6</accession>